<keyword evidence="2" id="KW-1185">Reference proteome</keyword>
<dbReference type="EMBL" id="MNPJ01000020">
    <property type="protein sequence ID" value="OQS54445.1"/>
    <property type="molecule type" value="Genomic_DNA"/>
</dbReference>
<organism evidence="1 2">
    <name type="scientific">Ecytonucleospora hepatopenaei</name>
    <dbReference type="NCBI Taxonomy" id="646526"/>
    <lineage>
        <taxon>Eukaryota</taxon>
        <taxon>Fungi</taxon>
        <taxon>Fungi incertae sedis</taxon>
        <taxon>Microsporidia</taxon>
        <taxon>Enterocytozoonidae</taxon>
        <taxon>Ecytonucleospora</taxon>
    </lineage>
</organism>
<accession>A0A1W0E5B3</accession>
<protein>
    <submittedName>
        <fullName evidence="1">Uncharacterized protein</fullName>
    </submittedName>
</protein>
<dbReference type="VEuPathDB" id="MicrosporidiaDB:EHP00_1318"/>
<dbReference type="Proteomes" id="UP000192758">
    <property type="component" value="Unassembled WGS sequence"/>
</dbReference>
<gene>
    <name evidence="1" type="ORF">EHP00_1318</name>
</gene>
<sequence length="143" mass="16772">MILVFIFYLNYILCISVIYVQEPDKSKNKPTKLIFTNPIPYKTKMTETDTYTCSEEYVIYVESFILYKENNPDSYKEMKVWFLLDNGLQFKLEFLLTGNSIIEEGCIENTEYTKNICDYLKLPVKITKILDAREEPEGAEGND</sequence>
<evidence type="ECO:0000313" key="2">
    <source>
        <dbReference type="Proteomes" id="UP000192758"/>
    </source>
</evidence>
<comment type="caution">
    <text evidence="1">The sequence shown here is derived from an EMBL/GenBank/DDBJ whole genome shotgun (WGS) entry which is preliminary data.</text>
</comment>
<reference evidence="1 2" key="1">
    <citation type="journal article" date="2017" name="Environ. Microbiol.">
        <title>Decay of the glycolytic pathway and adaptation to intranuclear parasitism within Enterocytozoonidae microsporidia.</title>
        <authorList>
            <person name="Wiredu Boakye D."/>
            <person name="Jaroenlak P."/>
            <person name="Prachumwat A."/>
            <person name="Williams T.A."/>
            <person name="Bateman K.S."/>
            <person name="Itsathitphaisarn O."/>
            <person name="Sritunyalucksana K."/>
            <person name="Paszkiewicz K.H."/>
            <person name="Moore K.A."/>
            <person name="Stentiford G.D."/>
            <person name="Williams B.A."/>
        </authorList>
    </citation>
    <scope>NUCLEOTIDE SEQUENCE [LARGE SCALE GENOMIC DNA]</scope>
    <source>
        <strain evidence="1 2">TH1</strain>
    </source>
</reference>
<evidence type="ECO:0000313" key="1">
    <source>
        <dbReference type="EMBL" id="OQS54445.1"/>
    </source>
</evidence>
<proteinExistence type="predicted"/>
<dbReference type="AlphaFoldDB" id="A0A1W0E5B3"/>
<name>A0A1W0E5B3_9MICR</name>